<evidence type="ECO:0000313" key="15">
    <source>
        <dbReference type="EMBL" id="PFX19606.1"/>
    </source>
</evidence>
<accession>A0A2B4RR12</accession>
<dbReference type="Proteomes" id="UP000225706">
    <property type="component" value="Unassembled WGS sequence"/>
</dbReference>
<feature type="transmembrane region" description="Helical" evidence="14">
    <location>
        <begin position="483"/>
        <end position="506"/>
    </location>
</feature>
<keyword evidence="3 12" id="KW-0894">Sodium channel</keyword>
<feature type="region of interest" description="Disordered" evidence="13">
    <location>
        <begin position="14"/>
        <end position="38"/>
    </location>
</feature>
<dbReference type="InterPro" id="IPR001873">
    <property type="entry name" value="ENaC"/>
</dbReference>
<comment type="subcellular location">
    <subcellularLocation>
        <location evidence="1">Membrane</location>
        <topology evidence="1">Multi-pass membrane protein</topology>
    </subcellularLocation>
</comment>
<protein>
    <submittedName>
        <fullName evidence="15">Acid-sensing ion channel 3</fullName>
    </submittedName>
</protein>
<comment type="caution">
    <text evidence="15">The sequence shown here is derived from an EMBL/GenBank/DDBJ whole genome shotgun (WGS) entry which is preliminary data.</text>
</comment>
<dbReference type="GO" id="GO:0005886">
    <property type="term" value="C:plasma membrane"/>
    <property type="evidence" value="ECO:0007669"/>
    <property type="project" value="TreeGrafter"/>
</dbReference>
<keyword evidence="2 12" id="KW-0813">Transport</keyword>
<evidence type="ECO:0000256" key="2">
    <source>
        <dbReference type="ARBA" id="ARBA00022448"/>
    </source>
</evidence>
<keyword evidence="5 14" id="KW-1133">Transmembrane helix</keyword>
<evidence type="ECO:0000256" key="3">
    <source>
        <dbReference type="ARBA" id="ARBA00022461"/>
    </source>
</evidence>
<dbReference type="Pfam" id="PF00858">
    <property type="entry name" value="ASC"/>
    <property type="match status" value="1"/>
</dbReference>
<dbReference type="Gene3D" id="1.10.287.770">
    <property type="entry name" value="YojJ-like"/>
    <property type="match status" value="1"/>
</dbReference>
<evidence type="ECO:0000256" key="1">
    <source>
        <dbReference type="ARBA" id="ARBA00004141"/>
    </source>
</evidence>
<keyword evidence="6" id="KW-0915">Sodium</keyword>
<feature type="compositionally biased region" description="Basic and acidic residues" evidence="13">
    <location>
        <begin position="26"/>
        <end position="38"/>
    </location>
</feature>
<dbReference type="FunFam" id="1.10.287.770:FF:000001">
    <property type="entry name" value="Acid-sensing ion channel subunit 1"/>
    <property type="match status" value="1"/>
</dbReference>
<feature type="transmembrane region" description="Helical" evidence="14">
    <location>
        <begin position="67"/>
        <end position="91"/>
    </location>
</feature>
<evidence type="ECO:0000256" key="7">
    <source>
        <dbReference type="ARBA" id="ARBA00023065"/>
    </source>
</evidence>
<keyword evidence="10 12" id="KW-0739">Sodium transport</keyword>
<reference evidence="16" key="1">
    <citation type="journal article" date="2017" name="bioRxiv">
        <title>Comparative analysis of the genomes of Stylophora pistillata and Acropora digitifera provides evidence for extensive differences between species of corals.</title>
        <authorList>
            <person name="Voolstra C.R."/>
            <person name="Li Y."/>
            <person name="Liew Y.J."/>
            <person name="Baumgarten S."/>
            <person name="Zoccola D."/>
            <person name="Flot J.-F."/>
            <person name="Tambutte S."/>
            <person name="Allemand D."/>
            <person name="Aranda M."/>
        </authorList>
    </citation>
    <scope>NUCLEOTIDE SEQUENCE [LARGE SCALE GENOMIC DNA]</scope>
</reference>
<dbReference type="Gene3D" id="2.60.470.10">
    <property type="entry name" value="Acid-sensing ion channels like domains"/>
    <property type="match status" value="1"/>
</dbReference>
<keyword evidence="11 12" id="KW-0407">Ion channel</keyword>
<keyword evidence="4 12" id="KW-0812">Transmembrane</keyword>
<feature type="compositionally biased region" description="Polar residues" evidence="13">
    <location>
        <begin position="14"/>
        <end position="25"/>
    </location>
</feature>
<dbReference type="PANTHER" id="PTHR11690:SF300">
    <property type="entry name" value="PICKPOCKET PROTEIN 19"/>
    <property type="match status" value="1"/>
</dbReference>
<evidence type="ECO:0000256" key="13">
    <source>
        <dbReference type="SAM" id="MobiDB-lite"/>
    </source>
</evidence>
<organism evidence="15 16">
    <name type="scientific">Stylophora pistillata</name>
    <name type="common">Smooth cauliflower coral</name>
    <dbReference type="NCBI Taxonomy" id="50429"/>
    <lineage>
        <taxon>Eukaryota</taxon>
        <taxon>Metazoa</taxon>
        <taxon>Cnidaria</taxon>
        <taxon>Anthozoa</taxon>
        <taxon>Hexacorallia</taxon>
        <taxon>Scleractinia</taxon>
        <taxon>Astrocoeniina</taxon>
        <taxon>Pocilloporidae</taxon>
        <taxon>Stylophora</taxon>
    </lineage>
</organism>
<evidence type="ECO:0000256" key="5">
    <source>
        <dbReference type="ARBA" id="ARBA00022989"/>
    </source>
</evidence>
<evidence type="ECO:0000256" key="14">
    <source>
        <dbReference type="SAM" id="Phobius"/>
    </source>
</evidence>
<name>A0A2B4RR12_STYPI</name>
<proteinExistence type="inferred from homology"/>
<evidence type="ECO:0000256" key="9">
    <source>
        <dbReference type="ARBA" id="ARBA00023180"/>
    </source>
</evidence>
<dbReference type="PRINTS" id="PR01078">
    <property type="entry name" value="AMINACHANNEL"/>
</dbReference>
<evidence type="ECO:0000256" key="12">
    <source>
        <dbReference type="RuleBase" id="RU000679"/>
    </source>
</evidence>
<keyword evidence="7 12" id="KW-0406">Ion transport</keyword>
<evidence type="ECO:0000256" key="4">
    <source>
        <dbReference type="ARBA" id="ARBA00022692"/>
    </source>
</evidence>
<evidence type="ECO:0000256" key="6">
    <source>
        <dbReference type="ARBA" id="ARBA00023053"/>
    </source>
</evidence>
<keyword evidence="16" id="KW-1185">Reference proteome</keyword>
<evidence type="ECO:0000256" key="11">
    <source>
        <dbReference type="ARBA" id="ARBA00023303"/>
    </source>
</evidence>
<dbReference type="AlphaFoldDB" id="A0A2B4RR12"/>
<dbReference type="OrthoDB" id="5987228at2759"/>
<evidence type="ECO:0000256" key="8">
    <source>
        <dbReference type="ARBA" id="ARBA00023136"/>
    </source>
</evidence>
<dbReference type="PANTHER" id="PTHR11690">
    <property type="entry name" value="AMILORIDE-SENSITIVE SODIUM CHANNEL-RELATED"/>
    <property type="match status" value="1"/>
</dbReference>
<evidence type="ECO:0000313" key="16">
    <source>
        <dbReference type="Proteomes" id="UP000225706"/>
    </source>
</evidence>
<keyword evidence="9" id="KW-0325">Glycoprotein</keyword>
<keyword evidence="8 14" id="KW-0472">Membrane</keyword>
<comment type="similarity">
    <text evidence="12">Belongs to the amiloride-sensitive sodium channel (TC 1.A.6) family.</text>
</comment>
<evidence type="ECO:0000256" key="10">
    <source>
        <dbReference type="ARBA" id="ARBA00023201"/>
    </source>
</evidence>
<dbReference type="EMBL" id="LSMT01000352">
    <property type="protein sequence ID" value="PFX19606.1"/>
    <property type="molecule type" value="Genomic_DNA"/>
</dbReference>
<sequence>MAFVPRGNKIQNAEETTHTITSLNDNMDRNAKDDSQRKPETFRSFVEDTSMHGARFLFGNNIFRRGFWTVLLVLSSGYCIFQIYASVQFYYQRPFNIKITKIMPKRETSLPFPAVTLCNLNLFNLRRYRRYQIGKNLTTETIEGKRYAIAKLLARSEDVFNNETKKEHLELFWRFYGEVPEVFFLNLFSHEIEEMLLPRTIFNSCLYDETACGPENFTQFISSTYGRCYTFNSGKDGHPVLNATMAGQLNGLRLLLNIEIESYLENPLNPFAGLTVLIHDQNTFPFMEQFGFVVQPGVRTLCSIKRKKIQNLEHPYATNCIKNGKLEKLESIKNSYSKPGCLMECLGKFVIAKCGCRPVEYRDLQVPLCAPNDTVLCLFPTYRKYGKSTFKDKCEESCREPCQHTEYETSLSYAGLHRNVFADKLSSRVNLTKNFSLYEQFLSFSDREKKEYIEENIISLDIFFHDMSYDEIEQTKAYEAWTLLANLGGTFGLFLGASMITILEILEFIMRKIWSNICN</sequence>
<gene>
    <name evidence="15" type="primary">ASIC3</name>
    <name evidence="15" type="ORF">AWC38_SpisGene15983</name>
</gene>
<dbReference type="GO" id="GO:0015280">
    <property type="term" value="F:ligand-gated sodium channel activity"/>
    <property type="evidence" value="ECO:0007669"/>
    <property type="project" value="TreeGrafter"/>
</dbReference>